<dbReference type="InterPro" id="IPR012861">
    <property type="entry name" value="DUF1634"/>
</dbReference>
<dbReference type="EMBL" id="FNWX01000025">
    <property type="protein sequence ID" value="SEH74252.1"/>
    <property type="molecule type" value="Genomic_DNA"/>
</dbReference>
<evidence type="ECO:0000313" key="2">
    <source>
        <dbReference type="EMBL" id="SEH74252.1"/>
    </source>
</evidence>
<proteinExistence type="predicted"/>
<evidence type="ECO:0000313" key="3">
    <source>
        <dbReference type="Proteomes" id="UP000198555"/>
    </source>
</evidence>
<name>A0A1H6KQV8_9FLAO</name>
<evidence type="ECO:0000256" key="1">
    <source>
        <dbReference type="SAM" id="Phobius"/>
    </source>
</evidence>
<dbReference type="STRING" id="420404.SAMN05421793_1259"/>
<keyword evidence="3" id="KW-1185">Reference proteome</keyword>
<organism evidence="2 3">
    <name type="scientific">Epilithonimonas hominis</name>
    <dbReference type="NCBI Taxonomy" id="420404"/>
    <lineage>
        <taxon>Bacteria</taxon>
        <taxon>Pseudomonadati</taxon>
        <taxon>Bacteroidota</taxon>
        <taxon>Flavobacteriia</taxon>
        <taxon>Flavobacteriales</taxon>
        <taxon>Weeksellaceae</taxon>
        <taxon>Chryseobacterium group</taxon>
        <taxon>Epilithonimonas</taxon>
    </lineage>
</organism>
<keyword evidence="1" id="KW-1133">Transmembrane helix</keyword>
<accession>A0A1H6KQV8</accession>
<keyword evidence="1" id="KW-0472">Membrane</keyword>
<feature type="transmembrane region" description="Helical" evidence="1">
    <location>
        <begin position="75"/>
        <end position="99"/>
    </location>
</feature>
<feature type="transmembrane region" description="Helical" evidence="1">
    <location>
        <begin position="18"/>
        <end position="38"/>
    </location>
</feature>
<dbReference type="Pfam" id="PF07843">
    <property type="entry name" value="DUF1634"/>
    <property type="match status" value="1"/>
</dbReference>
<dbReference type="Proteomes" id="UP000198555">
    <property type="component" value="Unassembled WGS sequence"/>
</dbReference>
<gene>
    <name evidence="2" type="ORF">SAMN05421793_1259</name>
</gene>
<sequence length="128" mass="14454">MRTRPFTDVDLNRSVGNLLRLGVLLSVVTSLVGFIKLFTEGFKMPRKYNLLEMGDSSEKVWGSFWTSLMKGEGMAIIQLGILFLILTPLVRIIFALIGYLKEKDYTYVVISVIVLTIMIVSFLTGYAH</sequence>
<dbReference type="RefSeq" id="WP_089770291.1">
    <property type="nucleotide sequence ID" value="NZ_DALZAR010000005.1"/>
</dbReference>
<protein>
    <submittedName>
        <fullName evidence="2">Uncharacterized membrane protein</fullName>
    </submittedName>
</protein>
<dbReference type="AlphaFoldDB" id="A0A1H6KQV8"/>
<feature type="transmembrane region" description="Helical" evidence="1">
    <location>
        <begin position="105"/>
        <end position="127"/>
    </location>
</feature>
<keyword evidence="1" id="KW-0812">Transmembrane</keyword>
<reference evidence="3" key="1">
    <citation type="submission" date="2016-10" db="EMBL/GenBank/DDBJ databases">
        <authorList>
            <person name="Varghese N."/>
            <person name="Submissions S."/>
        </authorList>
    </citation>
    <scope>NUCLEOTIDE SEQUENCE [LARGE SCALE GENOMIC DNA]</scope>
    <source>
        <strain evidence="3">DSM 19326</strain>
    </source>
</reference>